<evidence type="ECO:0000259" key="11">
    <source>
        <dbReference type="PROSITE" id="PS51384"/>
    </source>
</evidence>
<dbReference type="Gene3D" id="3.40.50.80">
    <property type="entry name" value="Nucleotide-binding domain of ferredoxin-NADP reductase (FNR) module"/>
    <property type="match status" value="1"/>
</dbReference>
<dbReference type="PIRSF" id="PIRSF006816">
    <property type="entry name" value="Cyc3_hyd_g"/>
    <property type="match status" value="1"/>
</dbReference>
<gene>
    <name evidence="12" type="ORF">MGWOODY_Mmi887</name>
</gene>
<dbReference type="InterPro" id="IPR019480">
    <property type="entry name" value="Dihydroorotate_DH_Fe-S-bd"/>
</dbReference>
<dbReference type="Pfam" id="PF10418">
    <property type="entry name" value="DHODB_Fe-S_bind"/>
    <property type="match status" value="1"/>
</dbReference>
<evidence type="ECO:0000256" key="2">
    <source>
        <dbReference type="ARBA" id="ARBA00022448"/>
    </source>
</evidence>
<keyword evidence="9" id="KW-0411">Iron-sulfur</keyword>
<dbReference type="InterPro" id="IPR039261">
    <property type="entry name" value="FNR_nucleotide-bd"/>
</dbReference>
<keyword evidence="8" id="KW-0408">Iron</keyword>
<evidence type="ECO:0000256" key="1">
    <source>
        <dbReference type="ARBA" id="ARBA00006422"/>
    </source>
</evidence>
<protein>
    <submittedName>
        <fullName evidence="12">Dihydroorotate dehydrogenase electron transfer subunit</fullName>
        <ecNumber evidence="12">1.3.98.1</ecNumber>
    </submittedName>
</protein>
<dbReference type="EC" id="1.3.98.1" evidence="12"/>
<proteinExistence type="inferred from homology"/>
<sequence>MENKLIASNLWKMKMTAPDVAEQYKGAGQFIQILVQSSWESPLRRPMSIAAVDGDEIAIIYKVFGRMTQILTELKAGTTLDIMGPLGNTFRWDDNEFTAVLVGGGVGLAPVLNMYGECTAAGQEAVLVLGARTSVEHFIDHKPQNNVFLATDDGTTGIAGTVIPAIVKSLENTSKPEILACGPEPMLKAVQEFAAAHQIPAQISVESYMGCGVGICQGCVVKRVNGNVAEHSYHEKYSLVCIDGPVYQSKDVIIG</sequence>
<dbReference type="GO" id="GO:0051537">
    <property type="term" value="F:2 iron, 2 sulfur cluster binding"/>
    <property type="evidence" value="ECO:0007669"/>
    <property type="project" value="UniProtKB-KW"/>
</dbReference>
<dbReference type="InterPro" id="IPR012165">
    <property type="entry name" value="Cyt_c3_hydrogenase_gsu"/>
</dbReference>
<dbReference type="GO" id="GO:0006221">
    <property type="term" value="P:pyrimidine nucleotide biosynthetic process"/>
    <property type="evidence" value="ECO:0007669"/>
    <property type="project" value="InterPro"/>
</dbReference>
<dbReference type="InterPro" id="IPR050353">
    <property type="entry name" value="PyrK_electron_transfer"/>
</dbReference>
<feature type="domain" description="FAD-binding FR-type" evidence="11">
    <location>
        <begin position="1"/>
        <end position="92"/>
    </location>
</feature>
<evidence type="ECO:0000256" key="8">
    <source>
        <dbReference type="ARBA" id="ARBA00023004"/>
    </source>
</evidence>
<keyword evidence="3" id="KW-0285">Flavoprotein</keyword>
<evidence type="ECO:0000256" key="5">
    <source>
        <dbReference type="ARBA" id="ARBA00022723"/>
    </source>
</evidence>
<evidence type="ECO:0000313" key="12">
    <source>
        <dbReference type="EMBL" id="CUV10194.1"/>
    </source>
</evidence>
<accession>A0A160VL21</accession>
<dbReference type="InterPro" id="IPR001433">
    <property type="entry name" value="OxRdtase_FAD/NAD-bd"/>
</dbReference>
<dbReference type="SUPFAM" id="SSF63380">
    <property type="entry name" value="Riboflavin synthase domain-like"/>
    <property type="match status" value="1"/>
</dbReference>
<keyword evidence="6" id="KW-0274">FAD</keyword>
<dbReference type="InterPro" id="IPR017938">
    <property type="entry name" value="Riboflavin_synthase-like_b-brl"/>
</dbReference>
<dbReference type="AlphaFoldDB" id="A0A160VL21"/>
<dbReference type="Gene3D" id="2.10.240.10">
    <property type="entry name" value="Dihydroorotate dehydrogenase, electron transfer subunit"/>
    <property type="match status" value="1"/>
</dbReference>
<evidence type="ECO:0000256" key="4">
    <source>
        <dbReference type="ARBA" id="ARBA00022714"/>
    </source>
</evidence>
<evidence type="ECO:0000256" key="10">
    <source>
        <dbReference type="ARBA" id="ARBA00034078"/>
    </source>
</evidence>
<name>A0A160VL21_9ZZZZ</name>
<comment type="similarity">
    <text evidence="1">Belongs to the PyrK family.</text>
</comment>
<keyword evidence="5" id="KW-0479">Metal-binding</keyword>
<evidence type="ECO:0000256" key="7">
    <source>
        <dbReference type="ARBA" id="ARBA00022982"/>
    </source>
</evidence>
<dbReference type="InterPro" id="IPR037117">
    <property type="entry name" value="Dihydroorotate_DH_ele_sf"/>
</dbReference>
<keyword evidence="4" id="KW-0001">2Fe-2S</keyword>
<keyword evidence="12" id="KW-0560">Oxidoreductase</keyword>
<dbReference type="EMBL" id="FAXC01000370">
    <property type="protein sequence ID" value="CUV10194.1"/>
    <property type="molecule type" value="Genomic_DNA"/>
</dbReference>
<dbReference type="InterPro" id="IPR017927">
    <property type="entry name" value="FAD-bd_FR_type"/>
</dbReference>
<dbReference type="PANTHER" id="PTHR43513">
    <property type="entry name" value="DIHYDROOROTATE DEHYDROGENASE B (NAD(+)), ELECTRON TRANSFER SUBUNIT"/>
    <property type="match status" value="1"/>
</dbReference>
<evidence type="ECO:0000256" key="9">
    <source>
        <dbReference type="ARBA" id="ARBA00023014"/>
    </source>
</evidence>
<evidence type="ECO:0000256" key="3">
    <source>
        <dbReference type="ARBA" id="ARBA00022630"/>
    </source>
</evidence>
<dbReference type="Pfam" id="PF00175">
    <property type="entry name" value="NAD_binding_1"/>
    <property type="match status" value="1"/>
</dbReference>
<keyword evidence="7" id="KW-0249">Electron transport</keyword>
<dbReference type="SUPFAM" id="SSF52343">
    <property type="entry name" value="Ferredoxin reductase-like, C-terminal NADP-linked domain"/>
    <property type="match status" value="1"/>
</dbReference>
<dbReference type="GO" id="GO:0050660">
    <property type="term" value="F:flavin adenine dinucleotide binding"/>
    <property type="evidence" value="ECO:0007669"/>
    <property type="project" value="InterPro"/>
</dbReference>
<dbReference type="GO" id="GO:1990663">
    <property type="term" value="F:dihydroorotate dehydrogenase (fumarate) activity"/>
    <property type="evidence" value="ECO:0007669"/>
    <property type="project" value="UniProtKB-EC"/>
</dbReference>
<dbReference type="PANTHER" id="PTHR43513:SF3">
    <property type="entry name" value="DIHYDROOROTATE DEHYDROGENASE B (NAD(+)), ELECTRON TRANSFER SUBUNIT-RELATED"/>
    <property type="match status" value="1"/>
</dbReference>
<comment type="cofactor">
    <cofactor evidence="10">
        <name>[2Fe-2S] cluster</name>
        <dbReference type="ChEBI" id="CHEBI:190135"/>
    </cofactor>
</comment>
<keyword evidence="2" id="KW-0813">Transport</keyword>
<reference evidence="12" key="1">
    <citation type="submission" date="2015-10" db="EMBL/GenBank/DDBJ databases">
        <authorList>
            <person name="Gilbert D.G."/>
        </authorList>
    </citation>
    <scope>NUCLEOTIDE SEQUENCE</scope>
</reference>
<dbReference type="Gene3D" id="2.40.30.10">
    <property type="entry name" value="Translation factors"/>
    <property type="match status" value="1"/>
</dbReference>
<dbReference type="PROSITE" id="PS51384">
    <property type="entry name" value="FAD_FR"/>
    <property type="match status" value="1"/>
</dbReference>
<dbReference type="GO" id="GO:0046872">
    <property type="term" value="F:metal ion binding"/>
    <property type="evidence" value="ECO:0007669"/>
    <property type="project" value="UniProtKB-KW"/>
</dbReference>
<dbReference type="CDD" id="cd06218">
    <property type="entry name" value="DHOD_e_trans"/>
    <property type="match status" value="1"/>
</dbReference>
<evidence type="ECO:0000256" key="6">
    <source>
        <dbReference type="ARBA" id="ARBA00022827"/>
    </source>
</evidence>
<organism evidence="12">
    <name type="scientific">hydrothermal vent metagenome</name>
    <dbReference type="NCBI Taxonomy" id="652676"/>
    <lineage>
        <taxon>unclassified sequences</taxon>
        <taxon>metagenomes</taxon>
        <taxon>ecological metagenomes</taxon>
    </lineage>
</organism>